<evidence type="ECO:0000313" key="1">
    <source>
        <dbReference type="EMBL" id="MCA6065432.1"/>
    </source>
</evidence>
<dbReference type="Proteomes" id="UP000714380">
    <property type="component" value="Unassembled WGS sequence"/>
</dbReference>
<proteinExistence type="predicted"/>
<dbReference type="EMBL" id="JAEDAH010000105">
    <property type="protein sequence ID" value="MCA6065432.1"/>
    <property type="molecule type" value="Genomic_DNA"/>
</dbReference>
<comment type="caution">
    <text evidence="1">The sequence shown here is derived from an EMBL/GenBank/DDBJ whole genome shotgun (WGS) entry which is preliminary data.</text>
</comment>
<evidence type="ECO:0000313" key="2">
    <source>
        <dbReference type="Proteomes" id="UP000714380"/>
    </source>
</evidence>
<name>A0ABS7ZW93_9GAMM</name>
<sequence>MTLYVHTTEQDSYCEIQWAMATSSVGGVIKIAIGSKEDRAILAEIFALDLLLARYPGKAGSIETSSARLKKIFRGADCFAKTELAALALSNATLSIDTHKNTAKRCAAALSLVSSPATDNLDWRGVGRPRIPTSIGDLEITEHAMERYRERFGPTAKLSRLVKLLARQAFKVDDSLQDGIPCEVYSIPETGIRFVVANETDRRRLLTFYRVA</sequence>
<accession>A0ABS7ZW93</accession>
<gene>
    <name evidence="1" type="ORF">I9W95_17680</name>
</gene>
<dbReference type="RefSeq" id="WP_225677361.1">
    <property type="nucleotide sequence ID" value="NZ_JAEDAH010000105.1"/>
</dbReference>
<protein>
    <submittedName>
        <fullName evidence="1">Uncharacterized protein</fullName>
    </submittedName>
</protein>
<keyword evidence="2" id="KW-1185">Reference proteome</keyword>
<organism evidence="1 2">
    <name type="scientific">Thalassolituus marinus</name>
    <dbReference type="NCBI Taxonomy" id="671053"/>
    <lineage>
        <taxon>Bacteria</taxon>
        <taxon>Pseudomonadati</taxon>
        <taxon>Pseudomonadota</taxon>
        <taxon>Gammaproteobacteria</taxon>
        <taxon>Oceanospirillales</taxon>
        <taxon>Oceanospirillaceae</taxon>
        <taxon>Thalassolituus</taxon>
    </lineage>
</organism>
<reference evidence="1 2" key="1">
    <citation type="submission" date="2020-12" db="EMBL/GenBank/DDBJ databases">
        <title>Novel Thalassolituus-related marine hydrocarbonoclastic bacteria mediated algae-derived hydrocarbons mineralization in twilight zone of the northern South China Sea.</title>
        <authorList>
            <person name="Dong C."/>
        </authorList>
    </citation>
    <scope>NUCLEOTIDE SEQUENCE [LARGE SCALE GENOMIC DNA]</scope>
    <source>
        <strain evidence="1 2">IMCC1826</strain>
    </source>
</reference>